<evidence type="ECO:0000256" key="5">
    <source>
        <dbReference type="SAM" id="MobiDB-lite"/>
    </source>
</evidence>
<protein>
    <submittedName>
        <fullName evidence="6">HEAT SHOCK PROTEIN 70KDA</fullName>
    </submittedName>
</protein>
<dbReference type="InterPro" id="IPR018181">
    <property type="entry name" value="Heat_shock_70_CS"/>
</dbReference>
<dbReference type="Proteomes" id="UP001151752">
    <property type="component" value="Chromosome 12"/>
</dbReference>
<feature type="region of interest" description="Disordered" evidence="5">
    <location>
        <begin position="304"/>
        <end position="327"/>
    </location>
</feature>
<evidence type="ECO:0000313" key="6">
    <source>
        <dbReference type="EMBL" id="KAJ6764751.1"/>
    </source>
</evidence>
<accession>A0A9Q0WE46</accession>
<sequence length="327" mass="36076">MGLVKKAMEDARLEKHQIDEIVLVGGSTRIPKVQQLLKDYFDGKEPNKGVNPDEAVAYGVAVQGGWSSPTIIMFESNLFLSDILLLDVAPLTLGIETVGGVMTKLIPKNSVIPTKKSQTFTTYQDQQTTVTIQVFEGERSLTKDCRSLGKLDLSGIVPAPRGTPQMEVTFEVDANGILNVKAEDKASGKSEKITITNDKGRLSHEEIEQMVQEAEEFAEEDKKVREMIDARNILETYVYNMKNQVNDKDKLADKLQADEKEKIETAVKEAVEWLDDNQSAKKEDHEEKLKEVEATCNPIIASVYQRSAGAPGGAADGGDEDDSNDEL</sequence>
<dbReference type="AlphaFoldDB" id="A0A9Q0WE46"/>
<evidence type="ECO:0000256" key="1">
    <source>
        <dbReference type="ARBA" id="ARBA00022741"/>
    </source>
</evidence>
<dbReference type="GO" id="GO:0005524">
    <property type="term" value="F:ATP binding"/>
    <property type="evidence" value="ECO:0007669"/>
    <property type="project" value="UniProtKB-KW"/>
</dbReference>
<keyword evidence="6" id="KW-0346">Stress response</keyword>
<name>A0A9Q0WE46_9ROSI</name>
<evidence type="ECO:0000256" key="3">
    <source>
        <dbReference type="ARBA" id="ARBA00022840"/>
    </source>
</evidence>
<organism evidence="6 7">
    <name type="scientific">Salix koriyanagi</name>
    <dbReference type="NCBI Taxonomy" id="2511006"/>
    <lineage>
        <taxon>Eukaryota</taxon>
        <taxon>Viridiplantae</taxon>
        <taxon>Streptophyta</taxon>
        <taxon>Embryophyta</taxon>
        <taxon>Tracheophyta</taxon>
        <taxon>Spermatophyta</taxon>
        <taxon>Magnoliopsida</taxon>
        <taxon>eudicotyledons</taxon>
        <taxon>Gunneridae</taxon>
        <taxon>Pentapetalae</taxon>
        <taxon>rosids</taxon>
        <taxon>fabids</taxon>
        <taxon>Malpighiales</taxon>
        <taxon>Salicaceae</taxon>
        <taxon>Saliceae</taxon>
        <taxon>Salix</taxon>
    </lineage>
</organism>
<keyword evidence="1" id="KW-0547">Nucleotide-binding</keyword>
<keyword evidence="4" id="KW-0175">Coiled coil</keyword>
<dbReference type="FunFam" id="1.20.1270.10:FF:000015">
    <property type="entry name" value="Luminal-binding protein 5"/>
    <property type="match status" value="1"/>
</dbReference>
<feature type="compositionally biased region" description="Acidic residues" evidence="5">
    <location>
        <begin position="317"/>
        <end position="327"/>
    </location>
</feature>
<dbReference type="PANTHER" id="PTHR19375">
    <property type="entry name" value="HEAT SHOCK PROTEIN 70KDA"/>
    <property type="match status" value="1"/>
</dbReference>
<gene>
    <name evidence="6" type="ORF">OIU74_023597</name>
</gene>
<reference evidence="6" key="1">
    <citation type="submission" date="2022-11" db="EMBL/GenBank/DDBJ databases">
        <authorList>
            <person name="Hyden B.L."/>
            <person name="Feng K."/>
            <person name="Yates T."/>
            <person name="Jawdy S."/>
            <person name="Smart L.B."/>
            <person name="Muchero W."/>
        </authorList>
    </citation>
    <scope>NUCLEOTIDE SEQUENCE</scope>
    <source>
        <tissue evidence="6">Shoot tip</tissue>
    </source>
</reference>
<dbReference type="PROSITE" id="PS01036">
    <property type="entry name" value="HSP70_3"/>
    <property type="match status" value="1"/>
</dbReference>
<dbReference type="InterPro" id="IPR013126">
    <property type="entry name" value="Hsp_70_fam"/>
</dbReference>
<dbReference type="Pfam" id="PF00012">
    <property type="entry name" value="HSP70"/>
    <property type="match status" value="1"/>
</dbReference>
<keyword evidence="7" id="KW-1185">Reference proteome</keyword>
<reference evidence="6" key="2">
    <citation type="journal article" date="2023" name="Int. J. Mol. Sci.">
        <title>De Novo Assembly and Annotation of 11 Diverse Shrub Willow (Salix) Genomes Reveals Novel Gene Organization in Sex-Linked Regions.</title>
        <authorList>
            <person name="Hyden B."/>
            <person name="Feng K."/>
            <person name="Yates T.B."/>
            <person name="Jawdy S."/>
            <person name="Cereghino C."/>
            <person name="Smart L.B."/>
            <person name="Muchero W."/>
        </authorList>
    </citation>
    <scope>NUCLEOTIDE SEQUENCE</scope>
    <source>
        <tissue evidence="6">Shoot tip</tissue>
    </source>
</reference>
<dbReference type="SUPFAM" id="SSF53067">
    <property type="entry name" value="Actin-like ATPase domain"/>
    <property type="match status" value="1"/>
</dbReference>
<dbReference type="InterPro" id="IPR029047">
    <property type="entry name" value="HSP70_peptide-bd_sf"/>
</dbReference>
<dbReference type="GO" id="GO:0140662">
    <property type="term" value="F:ATP-dependent protein folding chaperone"/>
    <property type="evidence" value="ECO:0007669"/>
    <property type="project" value="InterPro"/>
</dbReference>
<feature type="coiled-coil region" evidence="4">
    <location>
        <begin position="241"/>
        <end position="295"/>
    </location>
</feature>
<proteinExistence type="predicted"/>
<dbReference type="InterPro" id="IPR029048">
    <property type="entry name" value="HSP70_C_sf"/>
</dbReference>
<evidence type="ECO:0000256" key="2">
    <source>
        <dbReference type="ARBA" id="ARBA00022824"/>
    </source>
</evidence>
<dbReference type="SUPFAM" id="SSF100934">
    <property type="entry name" value="Heat shock protein 70kD (HSP70), C-terminal subdomain"/>
    <property type="match status" value="1"/>
</dbReference>
<dbReference type="Gene3D" id="2.60.34.10">
    <property type="entry name" value="Substrate Binding Domain Of DNAk, Chain A, domain 1"/>
    <property type="match status" value="1"/>
</dbReference>
<comment type="caution">
    <text evidence="6">The sequence shown here is derived from an EMBL/GenBank/DDBJ whole genome shotgun (WGS) entry which is preliminary data.</text>
</comment>
<keyword evidence="2" id="KW-0256">Endoplasmic reticulum</keyword>
<dbReference type="SUPFAM" id="SSF100920">
    <property type="entry name" value="Heat shock protein 70kD (HSP70), peptide-binding domain"/>
    <property type="match status" value="1"/>
</dbReference>
<keyword evidence="3" id="KW-0067">ATP-binding</keyword>
<dbReference type="InterPro" id="IPR043129">
    <property type="entry name" value="ATPase_NBD"/>
</dbReference>
<dbReference type="Gene3D" id="1.20.1270.10">
    <property type="match status" value="1"/>
</dbReference>
<dbReference type="PRINTS" id="PR00301">
    <property type="entry name" value="HEATSHOCK70"/>
</dbReference>
<dbReference type="FunFam" id="2.60.34.10:FF:000002">
    <property type="entry name" value="Heat shock 70 kDa"/>
    <property type="match status" value="1"/>
</dbReference>
<evidence type="ECO:0000256" key="4">
    <source>
        <dbReference type="SAM" id="Coils"/>
    </source>
</evidence>
<evidence type="ECO:0000313" key="7">
    <source>
        <dbReference type="Proteomes" id="UP001151752"/>
    </source>
</evidence>
<dbReference type="Gene3D" id="3.30.420.40">
    <property type="match status" value="2"/>
</dbReference>
<dbReference type="EMBL" id="JAPFFM010000004">
    <property type="protein sequence ID" value="KAJ6764751.1"/>
    <property type="molecule type" value="Genomic_DNA"/>
</dbReference>